<keyword evidence="5 7" id="KW-0819">tRNA processing</keyword>
<organism evidence="11 12">
    <name type="scientific">Ferrimonas pelagia</name>
    <dbReference type="NCBI Taxonomy" id="1177826"/>
    <lineage>
        <taxon>Bacteria</taxon>
        <taxon>Pseudomonadati</taxon>
        <taxon>Pseudomonadota</taxon>
        <taxon>Gammaproteobacteria</taxon>
        <taxon>Alteromonadales</taxon>
        <taxon>Ferrimonadaceae</taxon>
        <taxon>Ferrimonas</taxon>
    </lineage>
</organism>
<keyword evidence="12" id="KW-1185">Reference proteome</keyword>
<feature type="region of interest" description="Disordered" evidence="8">
    <location>
        <begin position="87"/>
        <end position="106"/>
    </location>
</feature>
<dbReference type="SUPFAM" id="SSF54211">
    <property type="entry name" value="Ribosomal protein S5 domain 2-like"/>
    <property type="match status" value="1"/>
</dbReference>
<dbReference type="InterPro" id="IPR001247">
    <property type="entry name" value="ExoRNase_PH_dom1"/>
</dbReference>
<keyword evidence="2 7" id="KW-0698">rRNA processing</keyword>
<dbReference type="EC" id="2.7.7.56" evidence="7"/>
<dbReference type="InterPro" id="IPR050080">
    <property type="entry name" value="RNase_PH"/>
</dbReference>
<evidence type="ECO:0000313" key="11">
    <source>
        <dbReference type="EMBL" id="GAA4894421.1"/>
    </source>
</evidence>
<dbReference type="SUPFAM" id="SSF55666">
    <property type="entry name" value="Ribonuclease PH domain 2-like"/>
    <property type="match status" value="1"/>
</dbReference>
<dbReference type="Pfam" id="PF01138">
    <property type="entry name" value="RNase_PH"/>
    <property type="match status" value="1"/>
</dbReference>
<feature type="domain" description="Exoribonuclease phosphorolytic" evidence="10">
    <location>
        <begin position="176"/>
        <end position="241"/>
    </location>
</feature>
<evidence type="ECO:0000256" key="1">
    <source>
        <dbReference type="ARBA" id="ARBA00006678"/>
    </source>
</evidence>
<comment type="subunit">
    <text evidence="7">Homohexameric ring arranged as a trimer of dimers.</text>
</comment>
<comment type="caution">
    <text evidence="11">The sequence shown here is derived from an EMBL/GenBank/DDBJ whole genome shotgun (WGS) entry which is preliminary data.</text>
</comment>
<dbReference type="HAMAP" id="MF_00564">
    <property type="entry name" value="RNase_PH"/>
    <property type="match status" value="1"/>
</dbReference>
<proteinExistence type="inferred from homology"/>
<dbReference type="NCBIfam" id="TIGR01966">
    <property type="entry name" value="RNasePH"/>
    <property type="match status" value="1"/>
</dbReference>
<evidence type="ECO:0000259" key="10">
    <source>
        <dbReference type="Pfam" id="PF03725"/>
    </source>
</evidence>
<dbReference type="InterPro" id="IPR018336">
    <property type="entry name" value="RNase_PH_CS"/>
</dbReference>
<evidence type="ECO:0000259" key="9">
    <source>
        <dbReference type="Pfam" id="PF01138"/>
    </source>
</evidence>
<feature type="domain" description="Exoribonuclease phosphorolytic" evidence="9">
    <location>
        <begin position="29"/>
        <end position="158"/>
    </location>
</feature>
<name>A0ABP9F6L8_9GAMM</name>
<evidence type="ECO:0000256" key="3">
    <source>
        <dbReference type="ARBA" id="ARBA00022555"/>
    </source>
</evidence>
<dbReference type="InterPro" id="IPR020568">
    <property type="entry name" value="Ribosomal_Su5_D2-typ_SF"/>
</dbReference>
<dbReference type="EMBL" id="BAABJZ010000093">
    <property type="protein sequence ID" value="GAA4894421.1"/>
    <property type="molecule type" value="Genomic_DNA"/>
</dbReference>
<accession>A0ABP9F6L8</accession>
<keyword evidence="3 7" id="KW-0820">tRNA-binding</keyword>
<keyword evidence="6" id="KW-0694">RNA-binding</keyword>
<feature type="binding site" evidence="7">
    <location>
        <position position="104"/>
    </location>
    <ligand>
        <name>phosphate</name>
        <dbReference type="ChEBI" id="CHEBI:43474"/>
        <note>substrate</note>
    </ligand>
</feature>
<evidence type="ECO:0000256" key="5">
    <source>
        <dbReference type="ARBA" id="ARBA00022694"/>
    </source>
</evidence>
<keyword evidence="7" id="KW-0548">Nucleotidyltransferase</keyword>
<feature type="binding site" evidence="7">
    <location>
        <begin position="142"/>
        <end position="144"/>
    </location>
    <ligand>
        <name>phosphate</name>
        <dbReference type="ChEBI" id="CHEBI:43474"/>
        <note>substrate</note>
    </ligand>
</feature>
<evidence type="ECO:0000256" key="8">
    <source>
        <dbReference type="SAM" id="MobiDB-lite"/>
    </source>
</evidence>
<evidence type="ECO:0000313" key="12">
    <source>
        <dbReference type="Proteomes" id="UP001499988"/>
    </source>
</evidence>
<sequence>MRINRYNGAHFPNFRFNSMRSNGRTAAQPRPVTITRNFTAHAEGSVLIAFGDTKVICTASVEEGVPRFLRGKGQGWITAEYGMLPRATHSRNNREAARGKQSGRTSEIQRLIGRSLRAAVDLKALGEHTITIDCDVIQADGGTRTAAITGACVALMDAIDYLKVTGKLKISPLKQPIAAVSVGIVKGQPVCDLDYSEDSTADTDMNVVMGEDGRIIEVQGTAECEPFSFEEMNAMMALAKDGIADLIAAQKAAYNQQ</sequence>
<dbReference type="PANTHER" id="PTHR11953">
    <property type="entry name" value="EXOSOME COMPLEX COMPONENT"/>
    <property type="match status" value="1"/>
</dbReference>
<dbReference type="Proteomes" id="UP001499988">
    <property type="component" value="Unassembled WGS sequence"/>
</dbReference>
<dbReference type="InterPro" id="IPR002381">
    <property type="entry name" value="RNase_PH_bac-type"/>
</dbReference>
<gene>
    <name evidence="7 11" type="primary">rph</name>
    <name evidence="11" type="ORF">GCM10023333_29400</name>
</gene>
<comment type="function">
    <text evidence="7">Phosphorolytic 3'-5' exoribonuclease that plays an important role in tRNA 3'-end maturation. Removes nucleotide residues following the 3'-CCA terminus of tRNAs; can also add nucleotides to the ends of RNA molecules by using nucleoside diphosphates as substrates, but this may not be physiologically important. Probably plays a role in initiation of 16S rRNA degradation (leading to ribosome degradation) during starvation.</text>
</comment>
<reference evidence="12" key="1">
    <citation type="journal article" date="2019" name="Int. J. Syst. Evol. Microbiol.">
        <title>The Global Catalogue of Microorganisms (GCM) 10K type strain sequencing project: providing services to taxonomists for standard genome sequencing and annotation.</title>
        <authorList>
            <consortium name="The Broad Institute Genomics Platform"/>
            <consortium name="The Broad Institute Genome Sequencing Center for Infectious Disease"/>
            <person name="Wu L."/>
            <person name="Ma J."/>
        </authorList>
    </citation>
    <scope>NUCLEOTIDE SEQUENCE [LARGE SCALE GENOMIC DNA]</scope>
    <source>
        <strain evidence="12">JCM 18401</strain>
    </source>
</reference>
<protein>
    <recommendedName>
        <fullName evidence="7">Ribonuclease PH</fullName>
        <shortName evidence="7">RNase PH</shortName>
        <ecNumber evidence="7">2.7.7.56</ecNumber>
    </recommendedName>
    <alternativeName>
        <fullName evidence="7">tRNA nucleotidyltransferase</fullName>
    </alternativeName>
</protein>
<dbReference type="PANTHER" id="PTHR11953:SF0">
    <property type="entry name" value="EXOSOME COMPLEX COMPONENT RRP41"/>
    <property type="match status" value="1"/>
</dbReference>
<comment type="similarity">
    <text evidence="1 7">Belongs to the RNase PH family.</text>
</comment>
<evidence type="ECO:0000256" key="7">
    <source>
        <dbReference type="HAMAP-Rule" id="MF_00564"/>
    </source>
</evidence>
<evidence type="ECO:0000256" key="6">
    <source>
        <dbReference type="ARBA" id="ARBA00022884"/>
    </source>
</evidence>
<evidence type="ECO:0000256" key="2">
    <source>
        <dbReference type="ARBA" id="ARBA00022552"/>
    </source>
</evidence>
<dbReference type="Gene3D" id="3.30.230.70">
    <property type="entry name" value="GHMP Kinase, N-terminal domain"/>
    <property type="match status" value="1"/>
</dbReference>
<keyword evidence="4 7" id="KW-0808">Transferase</keyword>
<dbReference type="InterPro" id="IPR036345">
    <property type="entry name" value="ExoRNase_PH_dom2_sf"/>
</dbReference>
<dbReference type="InterPro" id="IPR015847">
    <property type="entry name" value="ExoRNase_PH_dom2"/>
</dbReference>
<dbReference type="Pfam" id="PF03725">
    <property type="entry name" value="RNase_PH_C"/>
    <property type="match status" value="1"/>
</dbReference>
<dbReference type="CDD" id="cd11362">
    <property type="entry name" value="RNase_PH_bact"/>
    <property type="match status" value="1"/>
</dbReference>
<dbReference type="InterPro" id="IPR027408">
    <property type="entry name" value="PNPase/RNase_PH_dom_sf"/>
</dbReference>
<evidence type="ECO:0000256" key="4">
    <source>
        <dbReference type="ARBA" id="ARBA00022679"/>
    </source>
</evidence>
<dbReference type="PROSITE" id="PS01277">
    <property type="entry name" value="RIBONUCLEASE_PH"/>
    <property type="match status" value="1"/>
</dbReference>
<comment type="catalytic activity">
    <reaction evidence="7">
        <text>tRNA(n+1) + phosphate = tRNA(n) + a ribonucleoside 5'-diphosphate</text>
        <dbReference type="Rhea" id="RHEA:10628"/>
        <dbReference type="Rhea" id="RHEA-COMP:17343"/>
        <dbReference type="Rhea" id="RHEA-COMP:17344"/>
        <dbReference type="ChEBI" id="CHEBI:43474"/>
        <dbReference type="ChEBI" id="CHEBI:57930"/>
        <dbReference type="ChEBI" id="CHEBI:173114"/>
        <dbReference type="EC" id="2.7.7.56"/>
    </reaction>
</comment>